<reference evidence="7" key="1">
    <citation type="submission" date="2018-08" db="EMBL/GenBank/DDBJ databases">
        <authorList>
            <person name="Rabha M."/>
            <person name="Acharjee S."/>
            <person name="Sarmah B.K."/>
        </authorList>
    </citation>
    <scope>NUCLEOTIDE SEQUENCE</scope>
    <source>
        <strain evidence="7">BA04</strain>
    </source>
</reference>
<dbReference type="Pfam" id="PF03945">
    <property type="entry name" value="Endotoxin_N"/>
    <property type="match status" value="1"/>
</dbReference>
<dbReference type="SUPFAM" id="SSF50370">
    <property type="entry name" value="Ricin B-like lectins"/>
    <property type="match status" value="2"/>
</dbReference>
<dbReference type="CDD" id="cd23445">
    <property type="entry name" value="beta-trefoil_Ricin_HA17-like"/>
    <property type="match status" value="2"/>
</dbReference>
<dbReference type="PANTHER" id="PTHR37003:SF2">
    <property type="entry name" value="PESTICIDAL CRYSTAL PROTEIN N-TERMINAL DOMAIN-CONTAINING PROTEIN"/>
    <property type="match status" value="1"/>
</dbReference>
<dbReference type="InterPro" id="IPR005639">
    <property type="entry name" value="Pest_crys_dom_I"/>
</dbReference>
<organism evidence="7">
    <name type="scientific">Bacillus thuringiensis</name>
    <dbReference type="NCBI Taxonomy" id="1428"/>
    <lineage>
        <taxon>Bacteria</taxon>
        <taxon>Bacillati</taxon>
        <taxon>Bacillota</taxon>
        <taxon>Bacilli</taxon>
        <taxon>Bacillales</taxon>
        <taxon>Bacillaceae</taxon>
        <taxon>Bacillus</taxon>
        <taxon>Bacillus cereus group</taxon>
    </lineage>
</organism>
<dbReference type="InterPro" id="IPR038979">
    <property type="entry name" value="Pest_crys"/>
</dbReference>
<dbReference type="GO" id="GO:0001907">
    <property type="term" value="P:symbiont-mediated killing of host cell"/>
    <property type="evidence" value="ECO:0007669"/>
    <property type="project" value="InterPro"/>
</dbReference>
<proteinExistence type="inferred from homology"/>
<keyword evidence="4" id="KW-0843">Virulence</keyword>
<dbReference type="RefSeq" id="WP_105433854.1">
    <property type="nucleotide sequence ID" value="NZ_PUWY01000073.1"/>
</dbReference>
<evidence type="ECO:0000259" key="6">
    <source>
        <dbReference type="SMART" id="SM00458"/>
    </source>
</evidence>
<dbReference type="PANTHER" id="PTHR37003">
    <property type="entry name" value="ENDOTOXIN_N DOMAIN-CONTAINING PROTEIN-RELATED"/>
    <property type="match status" value="1"/>
</dbReference>
<dbReference type="SUPFAM" id="SSF56849">
    <property type="entry name" value="delta-Endotoxin (insectocide), N-terminal domain"/>
    <property type="match status" value="1"/>
</dbReference>
<evidence type="ECO:0000256" key="3">
    <source>
        <dbReference type="ARBA" id="ARBA00022969"/>
    </source>
</evidence>
<keyword evidence="2" id="KW-0800">Toxin</keyword>
<feature type="domain" description="Ricin B lectin" evidence="6">
    <location>
        <begin position="762"/>
        <end position="895"/>
    </location>
</feature>
<keyword evidence="3" id="KW-0749">Sporulation</keyword>
<dbReference type="GO" id="GO:0030435">
    <property type="term" value="P:sporulation resulting in formation of a cellular spore"/>
    <property type="evidence" value="ECO:0007669"/>
    <property type="project" value="UniProtKB-KW"/>
</dbReference>
<dbReference type="InterPro" id="IPR036716">
    <property type="entry name" value="Pest_crys_N_sf"/>
</dbReference>
<dbReference type="InterPro" id="IPR000772">
    <property type="entry name" value="Ricin_B_lectin"/>
</dbReference>
<feature type="domain" description="Ricin B lectin" evidence="6">
    <location>
        <begin position="615"/>
        <end position="754"/>
    </location>
</feature>
<dbReference type="SMART" id="SM00458">
    <property type="entry name" value="RICIN"/>
    <property type="match status" value="2"/>
</dbReference>
<dbReference type="AlphaFoldDB" id="A0A4P8DY45"/>
<evidence type="ECO:0000256" key="4">
    <source>
        <dbReference type="ARBA" id="ARBA00023026"/>
    </source>
</evidence>
<evidence type="ECO:0000313" key="7">
    <source>
        <dbReference type="EMBL" id="QCO31629.1"/>
    </source>
</evidence>
<sequence length="900" mass="103050">MEPYAVLSNEQIEKQFIKIAEALKDAGVIKNSMDLINKFIKGNYDVEDIAGYIADVTTGLLAFGIKSIPGIGPFLSTIFTGLVSILLGKNSEDLWRKIETYVNQVVEEKLAEYDSALVQKELEGLQKIILDFYESLQRYNSNHDTKSITPEEDLFTQFVATHKIFINRLPQFQKEKYQIHCLPLYTQAANLDIVLLHDIVKNSDKFNLDEQVKSSYMEQLSNKIIEYQTYITEVYQKGLQKIKDKDPLEFHEKYYKPILKKNEVRETLKWQIINNYERGMQMSVLNIAQSWRYLNLEKFPDGIKYPRNTEIYSNIIGIPYPWGSYSYEKLADKLINDSFEYQGPFADIIIKSQSRIDSVSCSFINKNADRKVLNKGGDGGQESDPIEFDSINKFVEAKGATGLTPYSMLLVKEDGEKTPEFGSNKNEYDHPYSFEYSGYYLSAVNGFGINTDPRFRSLDALVYVYKPDVSIRDLNTSIVEIPVQDYYDTTSADVEKEVMLNGNVLNIPSGESVTFNVDGNSLEGDSDLLITYSTDTKSSITIGVAEKNKYISLELPETDNLNSTKGISGHYIEKFISKFNLSENDKINIKVNIGKIKLFSIIIKNFSENIRGLNGTYQIVTALNDFSVIDLNVTTKDAILYENHYGDNQKWYFEYDSNKNAYQIKSMWNKNDVLTWDSNGNSKNVISELNTQKAEQYWLLSQQKDGYYIIRSKKNPVMVLDVLDASTNNLTKIQVHPQHEPNNGFIKAQKFLLTEEVKSLRGTYQIVTSLNNSSVIDLNVTTNDITLYENHHGENQEWNFEYDSNKNAYQIKSMWNNNYVLTWNGSGDKKNIVGDSNTNRDEQYWVVERKAEKYIISNKKAPSLVLDVDDSHIDNGTIVKAFKRNGNKAQIFDLIQVSKS</sequence>
<dbReference type="InterPro" id="IPR035992">
    <property type="entry name" value="Ricin_B-like_lectins"/>
</dbReference>
<dbReference type="GO" id="GO:0090729">
    <property type="term" value="F:toxin activity"/>
    <property type="evidence" value="ECO:0007669"/>
    <property type="project" value="UniProtKB-KW"/>
</dbReference>
<dbReference type="PROSITE" id="PS50231">
    <property type="entry name" value="RICIN_B_LECTIN"/>
    <property type="match status" value="2"/>
</dbReference>
<dbReference type="EMBL" id="MH753363">
    <property type="protein sequence ID" value="QCO31629.1"/>
    <property type="molecule type" value="Genomic_DNA"/>
</dbReference>
<name>A0A4P8DY45_BACTU</name>
<dbReference type="Gene3D" id="1.20.190.10">
    <property type="entry name" value="Pesticidal crystal protein, N-terminal domain"/>
    <property type="match status" value="1"/>
</dbReference>
<accession>A0A4P8DY45</accession>
<dbReference type="Pfam" id="PF14200">
    <property type="entry name" value="RicinB_lectin_2"/>
    <property type="match status" value="2"/>
</dbReference>
<evidence type="ECO:0000256" key="2">
    <source>
        <dbReference type="ARBA" id="ARBA00022656"/>
    </source>
</evidence>
<evidence type="ECO:0000256" key="1">
    <source>
        <dbReference type="ARBA" id="ARBA00007819"/>
    </source>
</evidence>
<comment type="similarity">
    <text evidence="1">Belongs to the delta endotoxin family.</text>
</comment>
<evidence type="ECO:0000256" key="5">
    <source>
        <dbReference type="ARBA" id="ARBA00029653"/>
    </source>
</evidence>
<dbReference type="SMR" id="A0A4P8DY45"/>
<dbReference type="Gene3D" id="2.80.10.50">
    <property type="match status" value="2"/>
</dbReference>
<protein>
    <recommendedName>
        <fullName evidence="5">Crystaline entomocidal protoxin</fullName>
    </recommendedName>
</protein>